<keyword evidence="1" id="KW-1133">Transmembrane helix</keyword>
<accession>A0A072PCT5</accession>
<keyword evidence="4" id="KW-1185">Reference proteome</keyword>
<reference evidence="3 4" key="1">
    <citation type="submission" date="2013-03" db="EMBL/GenBank/DDBJ databases">
        <title>The Genome Sequence of Exophiala aquamarina CBS 119918.</title>
        <authorList>
            <consortium name="The Broad Institute Genomics Platform"/>
            <person name="Cuomo C."/>
            <person name="de Hoog S."/>
            <person name="Gorbushina A."/>
            <person name="Walker B."/>
            <person name="Young S.K."/>
            <person name="Zeng Q."/>
            <person name="Gargeya S."/>
            <person name="Fitzgerald M."/>
            <person name="Haas B."/>
            <person name="Abouelleil A."/>
            <person name="Allen A.W."/>
            <person name="Alvarado L."/>
            <person name="Arachchi H.M."/>
            <person name="Berlin A.M."/>
            <person name="Chapman S.B."/>
            <person name="Gainer-Dewar J."/>
            <person name="Goldberg J."/>
            <person name="Griggs A."/>
            <person name="Gujja S."/>
            <person name="Hansen M."/>
            <person name="Howarth C."/>
            <person name="Imamovic A."/>
            <person name="Ireland A."/>
            <person name="Larimer J."/>
            <person name="McCowan C."/>
            <person name="Murphy C."/>
            <person name="Pearson M."/>
            <person name="Poon T.W."/>
            <person name="Priest M."/>
            <person name="Roberts A."/>
            <person name="Saif S."/>
            <person name="Shea T."/>
            <person name="Sisk P."/>
            <person name="Sykes S."/>
            <person name="Wortman J."/>
            <person name="Nusbaum C."/>
            <person name="Birren B."/>
        </authorList>
    </citation>
    <scope>NUCLEOTIDE SEQUENCE [LARGE SCALE GENOMIC DNA]</scope>
    <source>
        <strain evidence="3 4">CBS 119918</strain>
    </source>
</reference>
<evidence type="ECO:0000313" key="3">
    <source>
        <dbReference type="EMBL" id="KEF57592.1"/>
    </source>
</evidence>
<keyword evidence="1" id="KW-0472">Membrane</keyword>
<evidence type="ECO:0000256" key="1">
    <source>
        <dbReference type="SAM" id="Phobius"/>
    </source>
</evidence>
<organism evidence="3 4">
    <name type="scientific">Exophiala aquamarina CBS 119918</name>
    <dbReference type="NCBI Taxonomy" id="1182545"/>
    <lineage>
        <taxon>Eukaryota</taxon>
        <taxon>Fungi</taxon>
        <taxon>Dikarya</taxon>
        <taxon>Ascomycota</taxon>
        <taxon>Pezizomycotina</taxon>
        <taxon>Eurotiomycetes</taxon>
        <taxon>Chaetothyriomycetidae</taxon>
        <taxon>Chaetothyriales</taxon>
        <taxon>Herpotrichiellaceae</taxon>
        <taxon>Exophiala</taxon>
    </lineage>
</organism>
<keyword evidence="1" id="KW-0812">Transmembrane</keyword>
<sequence>MHFTAYIAPALLVLAQMAEAKAIIHLPNAIRRRDYSQEVKKVADRLIRRATVGTNDLLQPQSFNGLLPLSEPDAALNESIAEACIGSLSSITGVQNDAGLTACYNILQWDSKLGSFMADLRLYQAFEPKGVFANVSVSDIQIGVQYPSSTTFQSVPKSKTKRDLEGRQASSINSSMTEIEQYLLMGSFLTHLDIKKLNNTQIMSLMLPEIKLNTAESQKAVSANITSAEGAWFVIGEFSSDFDGKLVTLAAANNAIEAALPFILPGVTLGIFPTGLIITMAWTGLFFLAYGLGTLGRIKYRDAYRKRMAVRVGRTGKRI</sequence>
<dbReference type="RefSeq" id="XP_013260182.1">
    <property type="nucleotide sequence ID" value="XM_013404728.1"/>
</dbReference>
<dbReference type="Proteomes" id="UP000027920">
    <property type="component" value="Unassembled WGS sequence"/>
</dbReference>
<comment type="caution">
    <text evidence="3">The sequence shown here is derived from an EMBL/GenBank/DDBJ whole genome shotgun (WGS) entry which is preliminary data.</text>
</comment>
<protein>
    <submittedName>
        <fullName evidence="3">Uncharacterized protein</fullName>
    </submittedName>
</protein>
<dbReference type="OrthoDB" id="2596908at2759"/>
<evidence type="ECO:0000256" key="2">
    <source>
        <dbReference type="SAM" id="SignalP"/>
    </source>
</evidence>
<proteinExistence type="predicted"/>
<keyword evidence="2" id="KW-0732">Signal</keyword>
<dbReference type="HOGENOM" id="CLU_050091_0_0_1"/>
<evidence type="ECO:0000313" key="4">
    <source>
        <dbReference type="Proteomes" id="UP000027920"/>
    </source>
</evidence>
<feature type="signal peptide" evidence="2">
    <location>
        <begin position="1"/>
        <end position="20"/>
    </location>
</feature>
<feature type="chain" id="PRO_5001683377" evidence="2">
    <location>
        <begin position="21"/>
        <end position="319"/>
    </location>
</feature>
<feature type="transmembrane region" description="Helical" evidence="1">
    <location>
        <begin position="271"/>
        <end position="298"/>
    </location>
</feature>
<dbReference type="VEuPathDB" id="FungiDB:A1O9_05510"/>
<dbReference type="STRING" id="1182545.A0A072PCT5"/>
<dbReference type="GeneID" id="25280435"/>
<name>A0A072PCT5_9EURO</name>
<gene>
    <name evidence="3" type="ORF">A1O9_05510</name>
</gene>
<dbReference type="AlphaFoldDB" id="A0A072PCT5"/>
<dbReference type="EMBL" id="AMGV01000004">
    <property type="protein sequence ID" value="KEF57592.1"/>
    <property type="molecule type" value="Genomic_DNA"/>
</dbReference>